<dbReference type="PROSITE" id="PS50111">
    <property type="entry name" value="CHEMOTAXIS_TRANSDUC_2"/>
    <property type="match status" value="1"/>
</dbReference>
<dbReference type="FunFam" id="1.10.287.950:FF:000001">
    <property type="entry name" value="Methyl-accepting chemotaxis sensory transducer"/>
    <property type="match status" value="1"/>
</dbReference>
<dbReference type="SMART" id="SM00086">
    <property type="entry name" value="PAC"/>
    <property type="match status" value="2"/>
</dbReference>
<evidence type="ECO:0000256" key="2">
    <source>
        <dbReference type="ARBA" id="ARBA00022500"/>
    </source>
</evidence>
<dbReference type="GO" id="GO:0007165">
    <property type="term" value="P:signal transduction"/>
    <property type="evidence" value="ECO:0007669"/>
    <property type="project" value="UniProtKB-KW"/>
</dbReference>
<dbReference type="InterPro" id="IPR051310">
    <property type="entry name" value="MCP_chemotaxis"/>
</dbReference>
<dbReference type="PRINTS" id="PR00260">
    <property type="entry name" value="CHEMTRNSDUCR"/>
</dbReference>
<accession>A0A7V7TYA0</accession>
<dbReference type="InterPro" id="IPR001610">
    <property type="entry name" value="PAC"/>
</dbReference>
<dbReference type="InterPro" id="IPR004090">
    <property type="entry name" value="Chemotax_Me-accpt_rcpt"/>
</dbReference>
<evidence type="ECO:0000313" key="11">
    <source>
        <dbReference type="Proteomes" id="UP000432089"/>
    </source>
</evidence>
<dbReference type="Proteomes" id="UP000432089">
    <property type="component" value="Unassembled WGS sequence"/>
</dbReference>
<dbReference type="Pfam" id="PF08448">
    <property type="entry name" value="PAS_4"/>
    <property type="match status" value="1"/>
</dbReference>
<dbReference type="PANTHER" id="PTHR43531">
    <property type="entry name" value="PROTEIN ICFG"/>
    <property type="match status" value="1"/>
</dbReference>
<dbReference type="SMART" id="SM00304">
    <property type="entry name" value="HAMP"/>
    <property type="match status" value="1"/>
</dbReference>
<dbReference type="SUPFAM" id="SSF55785">
    <property type="entry name" value="PYP-like sensor domain (PAS domain)"/>
    <property type="match status" value="2"/>
</dbReference>
<dbReference type="GO" id="GO:0004888">
    <property type="term" value="F:transmembrane signaling receptor activity"/>
    <property type="evidence" value="ECO:0007669"/>
    <property type="project" value="InterPro"/>
</dbReference>
<reference evidence="10 11" key="1">
    <citation type="submission" date="2019-09" db="EMBL/GenBank/DDBJ databases">
        <title>YIM 132180 draft genome.</title>
        <authorList>
            <person name="Zhang K."/>
        </authorList>
    </citation>
    <scope>NUCLEOTIDE SEQUENCE [LARGE SCALE GENOMIC DNA]</scope>
    <source>
        <strain evidence="10 11">YIM 132180</strain>
    </source>
</reference>
<evidence type="ECO:0000313" key="10">
    <source>
        <dbReference type="EMBL" id="KAB0682101.1"/>
    </source>
</evidence>
<dbReference type="PROSITE" id="PS50885">
    <property type="entry name" value="HAMP"/>
    <property type="match status" value="1"/>
</dbReference>
<dbReference type="InterPro" id="IPR035965">
    <property type="entry name" value="PAS-like_dom_sf"/>
</dbReference>
<dbReference type="SMART" id="SM00091">
    <property type="entry name" value="PAS"/>
    <property type="match status" value="2"/>
</dbReference>
<proteinExistence type="inferred from homology"/>
<dbReference type="EMBL" id="VZDO01000002">
    <property type="protein sequence ID" value="KAB0682101.1"/>
    <property type="molecule type" value="Genomic_DNA"/>
</dbReference>
<evidence type="ECO:0000256" key="5">
    <source>
        <dbReference type="SAM" id="Coils"/>
    </source>
</evidence>
<dbReference type="Pfam" id="PF08447">
    <property type="entry name" value="PAS_3"/>
    <property type="match status" value="1"/>
</dbReference>
<organism evidence="10 11">
    <name type="scientific">Plantimonas leprariae</name>
    <dbReference type="NCBI Taxonomy" id="2615207"/>
    <lineage>
        <taxon>Bacteria</taxon>
        <taxon>Pseudomonadati</taxon>
        <taxon>Pseudomonadota</taxon>
        <taxon>Alphaproteobacteria</taxon>
        <taxon>Hyphomicrobiales</taxon>
        <taxon>Aurantimonadaceae</taxon>
        <taxon>Plantimonas</taxon>
    </lineage>
</organism>
<dbReference type="SUPFAM" id="SSF58104">
    <property type="entry name" value="Methyl-accepting chemotaxis protein (MCP) signaling domain"/>
    <property type="match status" value="1"/>
</dbReference>
<dbReference type="Gene3D" id="3.30.450.20">
    <property type="entry name" value="PAS domain"/>
    <property type="match status" value="2"/>
</dbReference>
<dbReference type="InterPro" id="IPR003660">
    <property type="entry name" value="HAMP_dom"/>
</dbReference>
<dbReference type="GO" id="GO:0016020">
    <property type="term" value="C:membrane"/>
    <property type="evidence" value="ECO:0007669"/>
    <property type="project" value="UniProtKB-SubCell"/>
</dbReference>
<comment type="caution">
    <text evidence="10">The sequence shown here is derived from an EMBL/GenBank/DDBJ whole genome shotgun (WGS) entry which is preliminary data.</text>
</comment>
<dbReference type="InterPro" id="IPR004089">
    <property type="entry name" value="MCPsignal_dom"/>
</dbReference>
<evidence type="ECO:0000256" key="4">
    <source>
        <dbReference type="PROSITE-ProRule" id="PRU00284"/>
    </source>
</evidence>
<dbReference type="PANTHER" id="PTHR43531:SF11">
    <property type="entry name" value="METHYL-ACCEPTING CHEMOTAXIS PROTEIN 3"/>
    <property type="match status" value="1"/>
</dbReference>
<dbReference type="PROSITE" id="PS50112">
    <property type="entry name" value="PAS"/>
    <property type="match status" value="1"/>
</dbReference>
<keyword evidence="5" id="KW-0175">Coiled coil</keyword>
<feature type="domain" description="HAMP" evidence="9">
    <location>
        <begin position="244"/>
        <end position="296"/>
    </location>
</feature>
<keyword evidence="4" id="KW-0807">Transducer</keyword>
<evidence type="ECO:0000256" key="3">
    <source>
        <dbReference type="ARBA" id="ARBA00029447"/>
    </source>
</evidence>
<dbReference type="Gene3D" id="1.10.287.950">
    <property type="entry name" value="Methyl-accepting chemotaxis protein"/>
    <property type="match status" value="1"/>
</dbReference>
<dbReference type="GO" id="GO:0006935">
    <property type="term" value="P:chemotaxis"/>
    <property type="evidence" value="ECO:0007669"/>
    <property type="project" value="UniProtKB-KW"/>
</dbReference>
<dbReference type="SMART" id="SM00283">
    <property type="entry name" value="MA"/>
    <property type="match status" value="1"/>
</dbReference>
<dbReference type="PROSITE" id="PS50113">
    <property type="entry name" value="PAC"/>
    <property type="match status" value="2"/>
</dbReference>
<dbReference type="CDD" id="cd11386">
    <property type="entry name" value="MCP_signal"/>
    <property type="match status" value="1"/>
</dbReference>
<dbReference type="Pfam" id="PF00015">
    <property type="entry name" value="MCPsignal"/>
    <property type="match status" value="1"/>
</dbReference>
<dbReference type="InterPro" id="IPR000700">
    <property type="entry name" value="PAS-assoc_C"/>
</dbReference>
<evidence type="ECO:0000259" key="7">
    <source>
        <dbReference type="PROSITE" id="PS50112"/>
    </source>
</evidence>
<dbReference type="InterPro" id="IPR013655">
    <property type="entry name" value="PAS_fold_3"/>
</dbReference>
<evidence type="ECO:0000259" key="9">
    <source>
        <dbReference type="PROSITE" id="PS50885"/>
    </source>
</evidence>
<keyword evidence="11" id="KW-1185">Reference proteome</keyword>
<dbReference type="InterPro" id="IPR013656">
    <property type="entry name" value="PAS_4"/>
</dbReference>
<dbReference type="CDD" id="cd00130">
    <property type="entry name" value="PAS"/>
    <property type="match status" value="2"/>
</dbReference>
<comment type="similarity">
    <text evidence="3">Belongs to the methyl-accepting chemotaxis (MCP) protein family.</text>
</comment>
<feature type="domain" description="PAC" evidence="8">
    <location>
        <begin position="203"/>
        <end position="255"/>
    </location>
</feature>
<comment type="subcellular location">
    <subcellularLocation>
        <location evidence="1">Membrane</location>
    </subcellularLocation>
</comment>
<keyword evidence="2" id="KW-0145">Chemotaxis</keyword>
<feature type="domain" description="PAC" evidence="8">
    <location>
        <begin position="81"/>
        <end position="133"/>
    </location>
</feature>
<dbReference type="CDD" id="cd06225">
    <property type="entry name" value="HAMP"/>
    <property type="match status" value="1"/>
</dbReference>
<evidence type="ECO:0000259" key="8">
    <source>
        <dbReference type="PROSITE" id="PS50113"/>
    </source>
</evidence>
<dbReference type="NCBIfam" id="TIGR00229">
    <property type="entry name" value="sensory_box"/>
    <property type="match status" value="2"/>
</dbReference>
<evidence type="ECO:0000259" key="6">
    <source>
        <dbReference type="PROSITE" id="PS50111"/>
    </source>
</evidence>
<name>A0A7V7TYA0_9HYPH</name>
<feature type="domain" description="Methyl-accepting transducer" evidence="6">
    <location>
        <begin position="301"/>
        <end position="530"/>
    </location>
</feature>
<dbReference type="AlphaFoldDB" id="A0A7V7TYA0"/>
<sequence length="578" mass="61498">MLGLSSSDPENVLTAINKSLAVIEFDLAGKVITANENFCAAMGYDRSEIVGQPHGMFLDSEYRQSADYKEFWARLAAGEFVSGEFKRLAKNGREVWIQASYNGVSTRSGKVYKIVKFASDITAAKLVSADNKSQIDAIGRAQAVISFTLDGHILGANQNFLSTVGYDLHEIVGQHHRMFVPLEEANSPSYGEFWAKLRAGEFVAAEFQRVGKGGREVHIQASYNPIFGPDGRAVKVIKYATDVTERVAAVRRLGSALENLAHGDLEQRIEKSFGSGLEPLRESFNTSVETLRDAMRAVGEKAHAMESNANQIRMAADDLARRTEQQAAALEETSAALSELTGGVAQASKRAEEAGNLVSQTKGDAERSGAIVGNAVAAMKQIETSSDEIGKIIGVIDEIAFQTNLLALNAGVEAARAGESGRGFAVVAQEVRSLAQRSAEAAKEIKQLISTSHAQVETGVDLVGQTGEALNAIVAKIVEVNRHVASIVETSRGQATGFSEINVAVGTLDQGTQQNAAMVEQSTAASNELAYEASALNTLVQKFKVGSPATGAARHRSGSAVHGLQSEVVQAFAAGGRR</sequence>
<feature type="coiled-coil region" evidence="5">
    <location>
        <begin position="313"/>
        <end position="340"/>
    </location>
</feature>
<dbReference type="InterPro" id="IPR000014">
    <property type="entry name" value="PAS"/>
</dbReference>
<evidence type="ECO:0000256" key="1">
    <source>
        <dbReference type="ARBA" id="ARBA00004370"/>
    </source>
</evidence>
<gene>
    <name evidence="10" type="ORF">F6X38_03605</name>
</gene>
<feature type="domain" description="PAS" evidence="7">
    <location>
        <begin position="22"/>
        <end position="52"/>
    </location>
</feature>
<protein>
    <submittedName>
        <fullName evidence="10">PAS domain S-box protein</fullName>
    </submittedName>
</protein>